<reference evidence="2 4" key="1">
    <citation type="journal article" date="2020" name="Stud. Mycol.">
        <title>101 Dothideomycetes genomes: a test case for predicting lifestyles and emergence of pathogens.</title>
        <authorList>
            <person name="Haridas S."/>
            <person name="Albert R."/>
            <person name="Binder M."/>
            <person name="Bloem J."/>
            <person name="Labutti K."/>
            <person name="Salamov A."/>
            <person name="Andreopoulos B."/>
            <person name="Baker S."/>
            <person name="Barry K."/>
            <person name="Bills G."/>
            <person name="Bluhm B."/>
            <person name="Cannon C."/>
            <person name="Castanera R."/>
            <person name="Culley D."/>
            <person name="Daum C."/>
            <person name="Ezra D."/>
            <person name="Gonzalez J."/>
            <person name="Henrissat B."/>
            <person name="Kuo A."/>
            <person name="Liang C."/>
            <person name="Lipzen A."/>
            <person name="Lutzoni F."/>
            <person name="Magnuson J."/>
            <person name="Mondo S."/>
            <person name="Nolan M."/>
            <person name="Ohm R."/>
            <person name="Pangilinan J."/>
            <person name="Park H.-J."/>
            <person name="Ramirez L."/>
            <person name="Alfaro M."/>
            <person name="Sun H."/>
            <person name="Tritt A."/>
            <person name="Yoshinaga Y."/>
            <person name="Zwiers L.-H."/>
            <person name="Turgeon B."/>
            <person name="Goodwin S."/>
            <person name="Spatafora J."/>
            <person name="Crous P."/>
            <person name="Grigoriev I."/>
        </authorList>
    </citation>
    <scope>NUCLEOTIDE SEQUENCE</scope>
    <source>
        <strain evidence="2 4">CBS 304.34</strain>
    </source>
</reference>
<keyword evidence="1" id="KW-0472">Membrane</keyword>
<gene>
    <name evidence="2 4" type="ORF">BDZ99DRAFT_569613</name>
</gene>
<evidence type="ECO:0000313" key="3">
    <source>
        <dbReference type="Proteomes" id="UP000504636"/>
    </source>
</evidence>
<dbReference type="RefSeq" id="XP_033578580.1">
    <property type="nucleotide sequence ID" value="XM_033727904.1"/>
</dbReference>
<accession>A0A6A6YRQ1</accession>
<keyword evidence="1" id="KW-0812">Transmembrane</keyword>
<evidence type="ECO:0000313" key="4">
    <source>
        <dbReference type="RefSeq" id="XP_033578580.1"/>
    </source>
</evidence>
<dbReference type="EMBL" id="MU003698">
    <property type="protein sequence ID" value="KAF2811616.1"/>
    <property type="molecule type" value="Genomic_DNA"/>
</dbReference>
<sequence>MNWLVLPKLRWRTIRQMNETLNKVNGLLDMMKSIATKMTDVVRNSRGQSADNYFTQTIGSATQLDIYVHVRWAWLTVPFVLVAASLTFMLLTMAYTADRDVQTWKSSSLAVLAHGLEDDAKSLLLQNGNSLGGMGKLADRLNVQLLAEKGSLSLVRTVAG</sequence>
<dbReference type="AlphaFoldDB" id="A0A6A6YRQ1"/>
<keyword evidence="3" id="KW-1185">Reference proteome</keyword>
<reference evidence="4" key="3">
    <citation type="submission" date="2025-04" db="UniProtKB">
        <authorList>
            <consortium name="RefSeq"/>
        </authorList>
    </citation>
    <scope>IDENTIFICATION</scope>
    <source>
        <strain evidence="4">CBS 304.34</strain>
    </source>
</reference>
<dbReference type="PANTHER" id="PTHR35394">
    <property type="entry name" value="DUF3176 DOMAIN-CONTAINING PROTEIN"/>
    <property type="match status" value="1"/>
</dbReference>
<proteinExistence type="predicted"/>
<dbReference type="Proteomes" id="UP000504636">
    <property type="component" value="Unplaced"/>
</dbReference>
<reference evidence="4" key="2">
    <citation type="submission" date="2020-04" db="EMBL/GenBank/DDBJ databases">
        <authorList>
            <consortium name="NCBI Genome Project"/>
        </authorList>
    </citation>
    <scope>NUCLEOTIDE SEQUENCE</scope>
    <source>
        <strain evidence="4">CBS 304.34</strain>
    </source>
</reference>
<evidence type="ECO:0000313" key="2">
    <source>
        <dbReference type="EMBL" id="KAF2811616.1"/>
    </source>
</evidence>
<protein>
    <submittedName>
        <fullName evidence="2 4">Uncharacterized protein</fullName>
    </submittedName>
</protein>
<evidence type="ECO:0000256" key="1">
    <source>
        <dbReference type="SAM" id="Phobius"/>
    </source>
</evidence>
<keyword evidence="1" id="KW-1133">Transmembrane helix</keyword>
<organism evidence="2">
    <name type="scientific">Mytilinidion resinicola</name>
    <dbReference type="NCBI Taxonomy" id="574789"/>
    <lineage>
        <taxon>Eukaryota</taxon>
        <taxon>Fungi</taxon>
        <taxon>Dikarya</taxon>
        <taxon>Ascomycota</taxon>
        <taxon>Pezizomycotina</taxon>
        <taxon>Dothideomycetes</taxon>
        <taxon>Pleosporomycetidae</taxon>
        <taxon>Mytilinidiales</taxon>
        <taxon>Mytilinidiaceae</taxon>
        <taxon>Mytilinidion</taxon>
    </lineage>
</organism>
<dbReference type="OrthoDB" id="5376804at2759"/>
<name>A0A6A6YRQ1_9PEZI</name>
<dbReference type="PANTHER" id="PTHR35394:SF5">
    <property type="entry name" value="DUF3176 DOMAIN-CONTAINING PROTEIN"/>
    <property type="match status" value="1"/>
</dbReference>
<feature type="transmembrane region" description="Helical" evidence="1">
    <location>
        <begin position="72"/>
        <end position="95"/>
    </location>
</feature>
<dbReference type="GeneID" id="54468797"/>